<dbReference type="OrthoDB" id="3886018at2759"/>
<protein>
    <submittedName>
        <fullName evidence="3">Uncharacterized protein</fullName>
    </submittedName>
</protein>
<dbReference type="InterPro" id="IPR044194">
    <property type="entry name" value="BLISTER"/>
</dbReference>
<gene>
    <name evidence="3" type="ORF">PENSTE_c035G09452</name>
</gene>
<feature type="chain" id="PRO_5013274789" evidence="2">
    <location>
        <begin position="30"/>
        <end position="1043"/>
    </location>
</feature>
<feature type="compositionally biased region" description="Low complexity" evidence="1">
    <location>
        <begin position="377"/>
        <end position="393"/>
    </location>
</feature>
<proteinExistence type="predicted"/>
<comment type="caution">
    <text evidence="3">The sequence shown here is derived from an EMBL/GenBank/DDBJ whole genome shotgun (WGS) entry which is preliminary data.</text>
</comment>
<dbReference type="GO" id="GO:0040008">
    <property type="term" value="P:regulation of growth"/>
    <property type="evidence" value="ECO:0007669"/>
    <property type="project" value="InterPro"/>
</dbReference>
<reference evidence="4" key="1">
    <citation type="journal article" date="2017" name="Nat. Microbiol.">
        <title>Global analysis of biosynthetic gene clusters reveals vast potential of secondary metabolite production in Penicillium species.</title>
        <authorList>
            <person name="Nielsen J.C."/>
            <person name="Grijseels S."/>
            <person name="Prigent S."/>
            <person name="Ji B."/>
            <person name="Dainat J."/>
            <person name="Nielsen K.F."/>
            <person name="Frisvad J.C."/>
            <person name="Workman M."/>
            <person name="Nielsen J."/>
        </authorList>
    </citation>
    <scope>NUCLEOTIDE SEQUENCE [LARGE SCALE GENOMIC DNA]</scope>
    <source>
        <strain evidence="4">IBT 24891</strain>
    </source>
</reference>
<feature type="region of interest" description="Disordered" evidence="1">
    <location>
        <begin position="43"/>
        <end position="215"/>
    </location>
</feature>
<feature type="compositionally biased region" description="Acidic residues" evidence="1">
    <location>
        <begin position="365"/>
        <end position="376"/>
    </location>
</feature>
<evidence type="ECO:0000313" key="3">
    <source>
        <dbReference type="EMBL" id="OQE14465.1"/>
    </source>
</evidence>
<dbReference type="AlphaFoldDB" id="A0A1V6SKC8"/>
<feature type="compositionally biased region" description="Low complexity" evidence="1">
    <location>
        <begin position="834"/>
        <end position="909"/>
    </location>
</feature>
<feature type="compositionally biased region" description="Low complexity" evidence="1">
    <location>
        <begin position="806"/>
        <end position="826"/>
    </location>
</feature>
<evidence type="ECO:0000256" key="2">
    <source>
        <dbReference type="SAM" id="SignalP"/>
    </source>
</evidence>
<feature type="signal peptide" evidence="2">
    <location>
        <begin position="1"/>
        <end position="29"/>
    </location>
</feature>
<feature type="compositionally biased region" description="Low complexity" evidence="1">
    <location>
        <begin position="43"/>
        <end position="134"/>
    </location>
</feature>
<feature type="compositionally biased region" description="Polar residues" evidence="1">
    <location>
        <begin position="195"/>
        <end position="215"/>
    </location>
</feature>
<feature type="compositionally biased region" description="Polar residues" evidence="1">
    <location>
        <begin position="138"/>
        <end position="160"/>
    </location>
</feature>
<keyword evidence="2" id="KW-0732">Signal</keyword>
<dbReference type="PANTHER" id="PTHR47490">
    <property type="entry name" value="PROTEIN BLISTER"/>
    <property type="match status" value="1"/>
</dbReference>
<organism evidence="3 4">
    <name type="scientific">Penicillium steckii</name>
    <dbReference type="NCBI Taxonomy" id="303698"/>
    <lineage>
        <taxon>Eukaryota</taxon>
        <taxon>Fungi</taxon>
        <taxon>Dikarya</taxon>
        <taxon>Ascomycota</taxon>
        <taxon>Pezizomycotina</taxon>
        <taxon>Eurotiomycetes</taxon>
        <taxon>Eurotiomycetidae</taxon>
        <taxon>Eurotiales</taxon>
        <taxon>Aspergillaceae</taxon>
        <taxon>Penicillium</taxon>
    </lineage>
</organism>
<evidence type="ECO:0000313" key="4">
    <source>
        <dbReference type="Proteomes" id="UP000191285"/>
    </source>
</evidence>
<dbReference type="PANTHER" id="PTHR47490:SF2">
    <property type="entry name" value="PROTEIN BLISTER"/>
    <property type="match status" value="1"/>
</dbReference>
<dbReference type="Proteomes" id="UP000191285">
    <property type="component" value="Unassembled WGS sequence"/>
</dbReference>
<feature type="region of interest" description="Disordered" evidence="1">
    <location>
        <begin position="782"/>
        <end position="922"/>
    </location>
</feature>
<feature type="compositionally biased region" description="Low complexity" evidence="1">
    <location>
        <begin position="161"/>
        <end position="194"/>
    </location>
</feature>
<dbReference type="EMBL" id="MLKD01000035">
    <property type="protein sequence ID" value="OQE14465.1"/>
    <property type="molecule type" value="Genomic_DNA"/>
</dbReference>
<keyword evidence="4" id="KW-1185">Reference proteome</keyword>
<accession>A0A1V6SKC8</accession>
<evidence type="ECO:0000256" key="1">
    <source>
        <dbReference type="SAM" id="MobiDB-lite"/>
    </source>
</evidence>
<name>A0A1V6SKC8_9EURO</name>
<feature type="region of interest" description="Disordered" evidence="1">
    <location>
        <begin position="348"/>
        <end position="393"/>
    </location>
</feature>
<sequence>MHFEHAGRASLLALLSFWIILLIAPGAIASDDIHRMLARRSVSSGFGSSSNTSTSHHGTSSFGPTTIQTPASSPITSTSSTASDVSSENASSSSETDTGSSSIPTSQGGSSTPFKPTVPSSPSSNPTSKTSSRPLIPSQGTTTSARSSTIPEESSSFVNPSTGSVTSSSTGQTSSTTGEAEDSSSSRGPDSTPSQPKSTGSKTSPFSSRHTVVPISSTNVITQGSTTITNAITGSSTAPFPITLNTNDPQATSSVSSLQNDISVTLIPIISKLIDTPDREKAQDVIDKLDKVKPEAKNLLDRIDPDSKGSTDSCSGGGNPLSDLIKAVTCIEDGLNKVKSEVEEGIDNEFSDIKGLEETTTEMTELTEESDSEDDQSSSSSSSSTSSSSESCTSTTTEDVYVKCSAASAPGRKRQAATSCTTSTRTVTGCDISAFTTTTSLSCSETETVTNCDVVCPTTAVASSRLAGRASAPASCSTTCSTETGCSTTGATTTAWTTATTTATSTSSGDLEQCGTGCASCASISTPTATSASKRDLDLTKRTLTKPQDAPYNGDTGAFLVDQYVWAEWVPLGTGGRSNPTALYHELKNERYDMAVQGLYGCTSVVVVSEKAVYMSHFWEVPGFSQGDWGIGSQQRFEEEVLNPLENGDGGSAIPGLRQYAGNNGAFSSQYRPAAYIIKPGSSGRPDYDKAYEKKVDQIVEKVKNILGVSTPPIPITYTRVGGNDYLIPQGKVLFQYDPVESRQATDSCPIQQAMERLWVENKPRYVHQRYWVAYDDQKVQSGNQKRDCPADATPGGQVPLPSGYESESGSAPSGTPSSSKSSSPPSLTPTPSKPLASSTPKPTESSTSSDTTTSTEQSTTSDQATTTADSTTTEDPTTTEEPVTTSEEPPTTTEEPATTTEEAPTTTEEPPPPTTTTAAPEPTAQLAIAYVVNGMSNYWSVFQPEIGGALQWCGSSGKFDASGDISLKNVPYPSGDNDLDFEVDGMEDCVYSSESDETAGTLSCPDLAEDVECTEIEDQSQEDCYGVLNAKMVVPKVYCAWA</sequence>